<dbReference type="Proteomes" id="UP000285794">
    <property type="component" value="Unassembled WGS sequence"/>
</dbReference>
<dbReference type="GO" id="GO:0046872">
    <property type="term" value="F:metal ion binding"/>
    <property type="evidence" value="ECO:0007669"/>
    <property type="project" value="UniProtKB-KW"/>
</dbReference>
<dbReference type="InterPro" id="IPR051460">
    <property type="entry name" value="HdrC_iron-sulfur_subunit"/>
</dbReference>
<keyword evidence="6" id="KW-0812">Transmembrane</keyword>
<evidence type="ECO:0000256" key="2">
    <source>
        <dbReference type="ARBA" id="ARBA00022723"/>
    </source>
</evidence>
<evidence type="ECO:0000256" key="3">
    <source>
        <dbReference type="ARBA" id="ARBA00023002"/>
    </source>
</evidence>
<evidence type="ECO:0000259" key="7">
    <source>
        <dbReference type="PROSITE" id="PS51379"/>
    </source>
</evidence>
<dbReference type="PROSITE" id="PS00198">
    <property type="entry name" value="4FE4S_FER_1"/>
    <property type="match status" value="2"/>
</dbReference>
<feature type="transmembrane region" description="Helical" evidence="6">
    <location>
        <begin position="152"/>
        <end position="172"/>
    </location>
</feature>
<protein>
    <submittedName>
        <fullName evidence="8">(Fe-S)-binding protein</fullName>
    </submittedName>
</protein>
<evidence type="ECO:0000256" key="1">
    <source>
        <dbReference type="ARBA" id="ARBA00022485"/>
    </source>
</evidence>
<accession>A0A425XX92</accession>
<dbReference type="PROSITE" id="PS51379">
    <property type="entry name" value="4FE4S_FER_2"/>
    <property type="match status" value="1"/>
</dbReference>
<dbReference type="SUPFAM" id="SSF103501">
    <property type="entry name" value="Respiratory nitrate reductase 1 gamma chain"/>
    <property type="match status" value="1"/>
</dbReference>
<dbReference type="Pfam" id="PF13187">
    <property type="entry name" value="Fer4_9"/>
    <property type="match status" value="1"/>
</dbReference>
<dbReference type="AlphaFoldDB" id="A0A425XX92"/>
<feature type="transmembrane region" description="Helical" evidence="6">
    <location>
        <begin position="103"/>
        <end position="127"/>
    </location>
</feature>
<evidence type="ECO:0000313" key="9">
    <source>
        <dbReference type="Proteomes" id="UP000285794"/>
    </source>
</evidence>
<keyword evidence="1" id="KW-0004">4Fe-4S</keyword>
<dbReference type="Gene3D" id="1.20.950.20">
    <property type="entry name" value="Transmembrane di-heme cytochromes, Chain C"/>
    <property type="match status" value="1"/>
</dbReference>
<keyword evidence="4" id="KW-0408">Iron</keyword>
<gene>
    <name evidence="8" type="ORF">DWB61_15980</name>
</gene>
<comment type="caution">
    <text evidence="8">The sequence shown here is derived from an EMBL/GenBank/DDBJ whole genome shotgun (WGS) entry which is preliminary data.</text>
</comment>
<dbReference type="GO" id="GO:0005886">
    <property type="term" value="C:plasma membrane"/>
    <property type="evidence" value="ECO:0007669"/>
    <property type="project" value="TreeGrafter"/>
</dbReference>
<dbReference type="OrthoDB" id="9769677at2"/>
<dbReference type="Gene3D" id="1.10.1060.10">
    <property type="entry name" value="Alpha-helical ferredoxin"/>
    <property type="match status" value="1"/>
</dbReference>
<feature type="domain" description="4Fe-4S ferredoxin-type" evidence="7">
    <location>
        <begin position="284"/>
        <end position="315"/>
    </location>
</feature>
<name>A0A425XX92_9BACT</name>
<dbReference type="InterPro" id="IPR017900">
    <property type="entry name" value="4Fe4S_Fe_S_CS"/>
</dbReference>
<evidence type="ECO:0000313" key="8">
    <source>
        <dbReference type="EMBL" id="RRG19273.1"/>
    </source>
</evidence>
<sequence>MIKQTLFTVVLLITLGVFVWSVFRLRAFFKLTKPAYPIKNISARITRTLNVAFGQSKIFRKPVIGFMHALVFWGFLVITLGSIEMVFDGLVGSDRSFAFMGIFYDVIMASGDVFAFIILVFIILFIIRRSFMNISRFKGVEVTPKTNLDAQLSLYFIGFLMLSLLVFNLGYISNHSNEVLGVYPVSSKIIQWTSMDFGALQESGWWVHILLIFVFANYLPYSKHFHVFLSIPNVFLSNLEPLTKYPNLESITREVKLMLDPEAAYDESEEVTRFGVKDIEDVTWRNYMDSLACTQCGRCTDVCPANITGKRLSPRKIFVDLRHRMNEKGTLILKGEDDTKSLIRDYISEEEIWACTSCNACAQECPIEISHPNLIMDMRRYLVMEEASAPAGLNAMFANIENNGAPWQYSPEDRMKWAE</sequence>
<dbReference type="PANTHER" id="PTHR43255:SF1">
    <property type="entry name" value="IRON-SULFUR-BINDING OXIDOREDUCTASE FADF-RELATED"/>
    <property type="match status" value="1"/>
</dbReference>
<proteinExistence type="predicted"/>
<evidence type="ECO:0000256" key="5">
    <source>
        <dbReference type="ARBA" id="ARBA00023014"/>
    </source>
</evidence>
<keyword evidence="2" id="KW-0479">Metal-binding</keyword>
<keyword evidence="6" id="KW-1133">Transmembrane helix</keyword>
<dbReference type="GO" id="GO:0016491">
    <property type="term" value="F:oxidoreductase activity"/>
    <property type="evidence" value="ECO:0007669"/>
    <property type="project" value="UniProtKB-KW"/>
</dbReference>
<feature type="transmembrane region" description="Helical" evidence="6">
    <location>
        <begin position="203"/>
        <end position="221"/>
    </location>
</feature>
<keyword evidence="9" id="KW-1185">Reference proteome</keyword>
<dbReference type="InterPro" id="IPR017896">
    <property type="entry name" value="4Fe4S_Fe-S-bd"/>
</dbReference>
<evidence type="ECO:0000256" key="4">
    <source>
        <dbReference type="ARBA" id="ARBA00023004"/>
    </source>
</evidence>
<dbReference type="EMBL" id="QQWG01000022">
    <property type="protein sequence ID" value="RRG19273.1"/>
    <property type="molecule type" value="Genomic_DNA"/>
</dbReference>
<keyword evidence="3" id="KW-0560">Oxidoreductase</keyword>
<keyword evidence="5" id="KW-0411">Iron-sulfur</keyword>
<dbReference type="InterPro" id="IPR009051">
    <property type="entry name" value="Helical_ferredxn"/>
</dbReference>
<evidence type="ECO:0000256" key="6">
    <source>
        <dbReference type="SAM" id="Phobius"/>
    </source>
</evidence>
<keyword evidence="6" id="KW-0472">Membrane</keyword>
<dbReference type="InterPro" id="IPR036197">
    <property type="entry name" value="NarG-like_sf"/>
</dbReference>
<dbReference type="GO" id="GO:0051539">
    <property type="term" value="F:4 iron, 4 sulfur cluster binding"/>
    <property type="evidence" value="ECO:0007669"/>
    <property type="project" value="UniProtKB-KW"/>
</dbReference>
<feature type="transmembrane region" description="Helical" evidence="6">
    <location>
        <begin position="6"/>
        <end position="23"/>
    </location>
</feature>
<dbReference type="SUPFAM" id="SSF46548">
    <property type="entry name" value="alpha-helical ferredoxin"/>
    <property type="match status" value="1"/>
</dbReference>
<dbReference type="RefSeq" id="WP_125031891.1">
    <property type="nucleotide sequence ID" value="NZ_JAPXVP010000019.1"/>
</dbReference>
<feature type="transmembrane region" description="Helical" evidence="6">
    <location>
        <begin position="63"/>
        <end position="83"/>
    </location>
</feature>
<organism evidence="8 9">
    <name type="scientific">Ancylomarina euxinus</name>
    <dbReference type="NCBI Taxonomy" id="2283627"/>
    <lineage>
        <taxon>Bacteria</taxon>
        <taxon>Pseudomonadati</taxon>
        <taxon>Bacteroidota</taxon>
        <taxon>Bacteroidia</taxon>
        <taxon>Marinilabiliales</taxon>
        <taxon>Marinifilaceae</taxon>
        <taxon>Ancylomarina</taxon>
    </lineage>
</organism>
<dbReference type="PANTHER" id="PTHR43255">
    <property type="entry name" value="IRON-SULFUR-BINDING OXIDOREDUCTASE FADF-RELATED-RELATED"/>
    <property type="match status" value="1"/>
</dbReference>
<reference evidence="8 9" key="1">
    <citation type="submission" date="2018-07" db="EMBL/GenBank/DDBJ databases">
        <title>Draft genome sequence of Ancylomarina sp. M1P.</title>
        <authorList>
            <person name="Yadav S."/>
            <person name="Villanueva L."/>
            <person name="Damste J.S.S."/>
        </authorList>
    </citation>
    <scope>NUCLEOTIDE SEQUENCE [LARGE SCALE GENOMIC DNA]</scope>
    <source>
        <strain evidence="8 9">M1P</strain>
    </source>
</reference>